<accession>A0A4S2N780</accession>
<organism evidence="3 4">
    <name type="scientific">Ascodesmis nigricans</name>
    <dbReference type="NCBI Taxonomy" id="341454"/>
    <lineage>
        <taxon>Eukaryota</taxon>
        <taxon>Fungi</taxon>
        <taxon>Dikarya</taxon>
        <taxon>Ascomycota</taxon>
        <taxon>Pezizomycotina</taxon>
        <taxon>Pezizomycetes</taxon>
        <taxon>Pezizales</taxon>
        <taxon>Ascodesmidaceae</taxon>
        <taxon>Ascodesmis</taxon>
    </lineage>
</organism>
<feature type="transmembrane region" description="Helical" evidence="1">
    <location>
        <begin position="64"/>
        <end position="82"/>
    </location>
</feature>
<dbReference type="OrthoDB" id="5343688at2759"/>
<gene>
    <name evidence="3" type="ORF">EX30DRAFT_337560</name>
</gene>
<dbReference type="SUPFAM" id="SSF55729">
    <property type="entry name" value="Acyl-CoA N-acyltransferases (Nat)"/>
    <property type="match status" value="1"/>
</dbReference>
<keyword evidence="1" id="KW-0472">Membrane</keyword>
<dbReference type="InterPro" id="IPR000182">
    <property type="entry name" value="GNAT_dom"/>
</dbReference>
<evidence type="ECO:0000256" key="1">
    <source>
        <dbReference type="SAM" id="Phobius"/>
    </source>
</evidence>
<feature type="transmembrane region" description="Helical" evidence="1">
    <location>
        <begin position="38"/>
        <end position="58"/>
    </location>
</feature>
<evidence type="ECO:0000313" key="3">
    <source>
        <dbReference type="EMBL" id="TGZ85161.1"/>
    </source>
</evidence>
<dbReference type="InterPro" id="IPR016181">
    <property type="entry name" value="Acyl_CoA_acyltransferase"/>
</dbReference>
<dbReference type="GO" id="GO:0016747">
    <property type="term" value="F:acyltransferase activity, transferring groups other than amino-acyl groups"/>
    <property type="evidence" value="ECO:0007669"/>
    <property type="project" value="InterPro"/>
</dbReference>
<protein>
    <recommendedName>
        <fullName evidence="2">N-acetyltransferase domain-containing protein</fullName>
    </recommendedName>
</protein>
<dbReference type="PROSITE" id="PS51186">
    <property type="entry name" value="GNAT"/>
    <property type="match status" value="1"/>
</dbReference>
<proteinExistence type="predicted"/>
<dbReference type="EMBL" id="ML220112">
    <property type="protein sequence ID" value="TGZ85161.1"/>
    <property type="molecule type" value="Genomic_DNA"/>
</dbReference>
<sequence length="236" mass="27100">MSSQPQLIHPAAPHQLLPAYHLLTNALAQRRQLFNSRVILHPTTLTIYILLISFFLRFNLTLPLATRILLLTGVTIALLSALRHYSEPFLEAAEKMGTRAEFERWVLRKKRKSGDVVKEVDPRDVVMVLEWEGRAVGVCCVWGPEAEVWGWVVERRYRGRGLGRDLLVETVKEWRKRNPGREVEELKVMEECPLFFQIQSAPAFTNCKFTEDEERVKKALKHAVAAVEAEENGSKQ</sequence>
<dbReference type="Proteomes" id="UP000298138">
    <property type="component" value="Unassembled WGS sequence"/>
</dbReference>
<keyword evidence="4" id="KW-1185">Reference proteome</keyword>
<name>A0A4S2N780_9PEZI</name>
<reference evidence="3 4" key="1">
    <citation type="submission" date="2019-04" db="EMBL/GenBank/DDBJ databases">
        <title>Comparative genomics and transcriptomics to analyze fruiting body development in filamentous ascomycetes.</title>
        <authorList>
            <consortium name="DOE Joint Genome Institute"/>
            <person name="Lutkenhaus R."/>
            <person name="Traeger S."/>
            <person name="Breuer J."/>
            <person name="Kuo A."/>
            <person name="Lipzen A."/>
            <person name="Pangilinan J."/>
            <person name="Dilworth D."/>
            <person name="Sandor L."/>
            <person name="Poggeler S."/>
            <person name="Barry K."/>
            <person name="Grigoriev I.V."/>
            <person name="Nowrousian M."/>
        </authorList>
    </citation>
    <scope>NUCLEOTIDE SEQUENCE [LARGE SCALE GENOMIC DNA]</scope>
    <source>
        <strain evidence="3 4">CBS 389.68</strain>
    </source>
</reference>
<dbReference type="Pfam" id="PF00583">
    <property type="entry name" value="Acetyltransf_1"/>
    <property type="match status" value="1"/>
</dbReference>
<dbReference type="InParanoid" id="A0A4S2N780"/>
<keyword evidence="1" id="KW-1133">Transmembrane helix</keyword>
<feature type="domain" description="N-acetyltransferase" evidence="2">
    <location>
        <begin position="66"/>
        <end position="230"/>
    </location>
</feature>
<dbReference type="Gene3D" id="3.40.630.30">
    <property type="match status" value="1"/>
</dbReference>
<keyword evidence="1" id="KW-0812">Transmembrane</keyword>
<evidence type="ECO:0000313" key="4">
    <source>
        <dbReference type="Proteomes" id="UP000298138"/>
    </source>
</evidence>
<evidence type="ECO:0000259" key="2">
    <source>
        <dbReference type="PROSITE" id="PS51186"/>
    </source>
</evidence>
<dbReference type="AlphaFoldDB" id="A0A4S2N780"/>